<dbReference type="Gene3D" id="1.10.287.810">
    <property type="entry name" value="Mitochondrial import inner membrane translocase subunit tim13 like domains"/>
    <property type="match status" value="1"/>
</dbReference>
<comment type="function">
    <text evidence="10">Mitochondrial intermembrane chaperone that participates in the import and insertion of some multi-pass transmembrane proteins into the mitochondrial inner membrane. Also required for the transfer of beta-barrel precursors from the TOM complex to the sorting and assembly machinery (SAM complex) of the outer membrane. Acts as a chaperone-like protein that protects the hydrophobic precursors from aggregation and guide them through the mitochondrial intermembrane space.</text>
</comment>
<evidence type="ECO:0000313" key="12">
    <source>
        <dbReference type="EMBL" id="TPX73842.1"/>
    </source>
</evidence>
<dbReference type="GO" id="GO:0046872">
    <property type="term" value="F:metal ion binding"/>
    <property type="evidence" value="ECO:0007669"/>
    <property type="project" value="UniProtKB-KW"/>
</dbReference>
<comment type="subcellular location">
    <subcellularLocation>
        <location evidence="10">Mitochondrion inner membrane</location>
        <topology evidence="10">Peripheral membrane protein</topology>
        <orientation evidence="10">Intermembrane side</orientation>
    </subcellularLocation>
</comment>
<dbReference type="Pfam" id="PF02953">
    <property type="entry name" value="zf-Tim10_DDP"/>
    <property type="match status" value="1"/>
</dbReference>
<keyword evidence="4 10" id="KW-0999">Mitochondrion inner membrane</keyword>
<evidence type="ECO:0000259" key="11">
    <source>
        <dbReference type="Pfam" id="PF02953"/>
    </source>
</evidence>
<keyword evidence="13" id="KW-1185">Reference proteome</keyword>
<keyword evidence="10" id="KW-0143">Chaperone</keyword>
<comment type="subunit">
    <text evidence="10">Heterohexamer.</text>
</comment>
<evidence type="ECO:0000256" key="8">
    <source>
        <dbReference type="ARBA" id="ARBA00023128"/>
    </source>
</evidence>
<evidence type="ECO:0000256" key="5">
    <source>
        <dbReference type="ARBA" id="ARBA00022833"/>
    </source>
</evidence>
<keyword evidence="5" id="KW-0862">Zinc</keyword>
<dbReference type="InterPro" id="IPR035427">
    <property type="entry name" value="Tim10-like_dom_sf"/>
</dbReference>
<sequence length="79" mass="8981">MNQEQAQRRMVKDNYNGLAAIIDTCFKDCVNDFTSKTLSGKEETCINRCTEKFLKLSMRTDFNSAAYQLETQGASTSRI</sequence>
<name>A0A507FCI0_9FUNG</name>
<dbReference type="STRING" id="246404.A0A507FCI0"/>
<evidence type="ECO:0000256" key="6">
    <source>
        <dbReference type="ARBA" id="ARBA00022927"/>
    </source>
</evidence>
<keyword evidence="7 10" id="KW-0811">Translocation</keyword>
<evidence type="ECO:0000256" key="7">
    <source>
        <dbReference type="ARBA" id="ARBA00023010"/>
    </source>
</evidence>
<dbReference type="SUPFAM" id="SSF144122">
    <property type="entry name" value="Tim10-like"/>
    <property type="match status" value="1"/>
</dbReference>
<proteinExistence type="inferred from homology"/>
<evidence type="ECO:0000256" key="1">
    <source>
        <dbReference type="ARBA" id="ARBA00006720"/>
    </source>
</evidence>
<comment type="domain">
    <text evidence="10">The twin CX3C motif contains 4 conserved Cys residues that form 2 disulfide bonds in the mitochondrial intermembrane space.</text>
</comment>
<evidence type="ECO:0000256" key="2">
    <source>
        <dbReference type="ARBA" id="ARBA00022448"/>
    </source>
</evidence>
<evidence type="ECO:0000256" key="9">
    <source>
        <dbReference type="ARBA" id="ARBA00023157"/>
    </source>
</evidence>
<dbReference type="EMBL" id="QEAP01000161">
    <property type="protein sequence ID" value="TPX73842.1"/>
    <property type="molecule type" value="Genomic_DNA"/>
</dbReference>
<dbReference type="InterPro" id="IPR050673">
    <property type="entry name" value="Mito_inner_translocase_sub"/>
</dbReference>
<dbReference type="OrthoDB" id="1551503at2759"/>
<feature type="domain" description="Tim10-like" evidence="11">
    <location>
        <begin position="3"/>
        <end position="59"/>
    </location>
</feature>
<keyword evidence="9 10" id="KW-1015">Disulfide bond</keyword>
<keyword evidence="4 10" id="KW-0472">Membrane</keyword>
<dbReference type="Proteomes" id="UP000320333">
    <property type="component" value="Unassembled WGS sequence"/>
</dbReference>
<comment type="caution">
    <text evidence="12">The sequence shown here is derived from an EMBL/GenBank/DDBJ whole genome shotgun (WGS) entry which is preliminary data.</text>
</comment>
<evidence type="ECO:0000256" key="10">
    <source>
        <dbReference type="RuleBase" id="RU367043"/>
    </source>
</evidence>
<accession>A0A507FCI0</accession>
<keyword evidence="6 10" id="KW-0653">Protein transport</keyword>
<keyword evidence="2 10" id="KW-0813">Transport</keyword>
<keyword evidence="8 10" id="KW-0496">Mitochondrion</keyword>
<evidence type="ECO:0000313" key="13">
    <source>
        <dbReference type="Proteomes" id="UP000320333"/>
    </source>
</evidence>
<gene>
    <name evidence="12" type="ORF">CcCBS67573_g04887</name>
</gene>
<reference evidence="12 13" key="1">
    <citation type="journal article" date="2019" name="Sci. Rep.">
        <title>Comparative genomics of chytrid fungi reveal insights into the obligate biotrophic and pathogenic lifestyle of Synchytrium endobioticum.</title>
        <authorList>
            <person name="van de Vossenberg B.T.L.H."/>
            <person name="Warris S."/>
            <person name="Nguyen H.D.T."/>
            <person name="van Gent-Pelzer M.P.E."/>
            <person name="Joly D.L."/>
            <person name="van de Geest H.C."/>
            <person name="Bonants P.J.M."/>
            <person name="Smith D.S."/>
            <person name="Levesque C.A."/>
            <person name="van der Lee T.A.J."/>
        </authorList>
    </citation>
    <scope>NUCLEOTIDE SEQUENCE [LARGE SCALE GENOMIC DNA]</scope>
    <source>
        <strain evidence="12 13">CBS 675.73</strain>
    </source>
</reference>
<evidence type="ECO:0000256" key="4">
    <source>
        <dbReference type="ARBA" id="ARBA00022792"/>
    </source>
</evidence>
<dbReference type="PANTHER" id="PTHR13172">
    <property type="entry name" value="MITOCHONDRIAL IMPORT INNER MEMBRANE TRANSLOCASE SUBUNIT TIM9B"/>
    <property type="match status" value="1"/>
</dbReference>
<dbReference type="GO" id="GO:0005743">
    <property type="term" value="C:mitochondrial inner membrane"/>
    <property type="evidence" value="ECO:0007669"/>
    <property type="project" value="UniProtKB-SubCell"/>
</dbReference>
<organism evidence="12 13">
    <name type="scientific">Chytriomyces confervae</name>
    <dbReference type="NCBI Taxonomy" id="246404"/>
    <lineage>
        <taxon>Eukaryota</taxon>
        <taxon>Fungi</taxon>
        <taxon>Fungi incertae sedis</taxon>
        <taxon>Chytridiomycota</taxon>
        <taxon>Chytridiomycota incertae sedis</taxon>
        <taxon>Chytridiomycetes</taxon>
        <taxon>Chytridiales</taxon>
        <taxon>Chytriomycetaceae</taxon>
        <taxon>Chytriomyces</taxon>
    </lineage>
</organism>
<evidence type="ECO:0000256" key="3">
    <source>
        <dbReference type="ARBA" id="ARBA00022723"/>
    </source>
</evidence>
<keyword evidence="3" id="KW-0479">Metal-binding</keyword>
<comment type="similarity">
    <text evidence="1 10">Belongs to the small Tim family.</text>
</comment>
<dbReference type="InterPro" id="IPR004217">
    <property type="entry name" value="Tim10-like"/>
</dbReference>
<dbReference type="AlphaFoldDB" id="A0A507FCI0"/>
<dbReference type="GO" id="GO:0015031">
    <property type="term" value="P:protein transport"/>
    <property type="evidence" value="ECO:0007669"/>
    <property type="project" value="UniProtKB-KW"/>
</dbReference>
<protein>
    <recommendedName>
        <fullName evidence="10">Mitochondrial import inner membrane translocase subunit</fullName>
    </recommendedName>
</protein>